<reference evidence="1" key="1">
    <citation type="journal article" date="2014" name="Front. Microbiol.">
        <title>High frequency of phylogenetically diverse reductive dehalogenase-homologous genes in deep subseafloor sedimentary metagenomes.</title>
        <authorList>
            <person name="Kawai M."/>
            <person name="Futagami T."/>
            <person name="Toyoda A."/>
            <person name="Takaki Y."/>
            <person name="Nishi S."/>
            <person name="Hori S."/>
            <person name="Arai W."/>
            <person name="Tsubouchi T."/>
            <person name="Morono Y."/>
            <person name="Uchiyama I."/>
            <person name="Ito T."/>
            <person name="Fujiyama A."/>
            <person name="Inagaki F."/>
            <person name="Takami H."/>
        </authorList>
    </citation>
    <scope>NUCLEOTIDE SEQUENCE</scope>
    <source>
        <strain evidence="1">Expedition CK06-06</strain>
    </source>
</reference>
<dbReference type="EMBL" id="BARU01020725">
    <property type="protein sequence ID" value="GAH52288.1"/>
    <property type="molecule type" value="Genomic_DNA"/>
</dbReference>
<protein>
    <submittedName>
        <fullName evidence="1">Uncharacterized protein</fullName>
    </submittedName>
</protein>
<dbReference type="AlphaFoldDB" id="X1I3Z9"/>
<accession>X1I3Z9</accession>
<name>X1I3Z9_9ZZZZ</name>
<evidence type="ECO:0000313" key="1">
    <source>
        <dbReference type="EMBL" id="GAH52288.1"/>
    </source>
</evidence>
<proteinExistence type="predicted"/>
<gene>
    <name evidence="1" type="ORF">S03H2_33988</name>
</gene>
<sequence length="250" mass="28886">DDLNTDKLIWRIDNKDRVERRMTEICSQLLLPDNDDFVNLLVIIFFEGIEASPISLIDSVFSPYVRDATPLFFLSVAIPPDIDELDPEDRERFLTNGLYIEGMIPGLSKESFTQIFKHKGDYIIRGNLSLFNASAFREIGKWLEEIKNKIGSQDVFKIKPGRGFATSVQNDEMALQMYETYLGVRRAYQGKQRKQRKGRSQYNSIYDEVGRNYEAKYRLEFGSISANRVKYLIQKGKGIFEANKEKINPA</sequence>
<organism evidence="1">
    <name type="scientific">marine sediment metagenome</name>
    <dbReference type="NCBI Taxonomy" id="412755"/>
    <lineage>
        <taxon>unclassified sequences</taxon>
        <taxon>metagenomes</taxon>
        <taxon>ecological metagenomes</taxon>
    </lineage>
</organism>
<feature type="non-terminal residue" evidence="1">
    <location>
        <position position="1"/>
    </location>
</feature>
<comment type="caution">
    <text evidence="1">The sequence shown here is derived from an EMBL/GenBank/DDBJ whole genome shotgun (WGS) entry which is preliminary data.</text>
</comment>